<dbReference type="KEGG" id="tta:Theth_0126"/>
<keyword evidence="2" id="KW-0805">Transcription regulation</keyword>
<keyword evidence="4" id="KW-0804">Transcription</keyword>
<dbReference type="InterPro" id="IPR036390">
    <property type="entry name" value="WH_DNA-bd_sf"/>
</dbReference>
<evidence type="ECO:0000256" key="3">
    <source>
        <dbReference type="ARBA" id="ARBA00023125"/>
    </source>
</evidence>
<dbReference type="PROSITE" id="PS50944">
    <property type="entry name" value="HTH_DTXR"/>
    <property type="match status" value="1"/>
</dbReference>
<dbReference type="GO" id="GO:0003677">
    <property type="term" value="F:DNA binding"/>
    <property type="evidence" value="ECO:0007669"/>
    <property type="project" value="UniProtKB-KW"/>
</dbReference>
<dbReference type="RefSeq" id="WP_013931454.1">
    <property type="nucleotide sequence ID" value="NC_015707.1"/>
</dbReference>
<dbReference type="AlphaFoldDB" id="F7YUP5"/>
<reference evidence="6 7" key="1">
    <citation type="submission" date="2010-11" db="EMBL/GenBank/DDBJ databases">
        <title>The complete genome of Thermotoga thermarum DSM 5069.</title>
        <authorList>
            <consortium name="US DOE Joint Genome Institute (JGI-PGF)"/>
            <person name="Lucas S."/>
            <person name="Copeland A."/>
            <person name="Lapidus A."/>
            <person name="Bruce D."/>
            <person name="Goodwin L."/>
            <person name="Pitluck S."/>
            <person name="Kyrpides N."/>
            <person name="Mavromatis K."/>
            <person name="Ivanova N."/>
            <person name="Zeytun A."/>
            <person name="Brettin T."/>
            <person name="Detter J.C."/>
            <person name="Tapia R."/>
            <person name="Han C."/>
            <person name="Land M."/>
            <person name="Hauser L."/>
            <person name="Markowitz V."/>
            <person name="Cheng J.-F."/>
            <person name="Hugenholtz P."/>
            <person name="Woyke T."/>
            <person name="Wu D."/>
            <person name="Spring S."/>
            <person name="Schroeder M."/>
            <person name="Brambilla E."/>
            <person name="Klenk H.-P."/>
            <person name="Eisen J.A."/>
        </authorList>
    </citation>
    <scope>NUCLEOTIDE SEQUENCE [LARGE SCALE GENOMIC DNA]</scope>
    <source>
        <strain evidence="6 7">DSM 5069</strain>
    </source>
</reference>
<dbReference type="PANTHER" id="PTHR33238">
    <property type="entry name" value="IRON (METAL) DEPENDENT REPRESSOR, DTXR FAMILY"/>
    <property type="match status" value="1"/>
</dbReference>
<dbReference type="EMBL" id="CP002351">
    <property type="protein sequence ID" value="AEH50230.1"/>
    <property type="molecule type" value="Genomic_DNA"/>
</dbReference>
<sequence length="178" mass="20596">MPRGRKKVLTPTLEDYLVVIYEIQQKQPAARISTVARKVGVTFPSVTNAVRRLADLGYVDYEKYGLITLTPKGKRKAQTMLVLQKRIKNFFHYVLGVSMDAAEKIARHLSHYLTARTRERVKEFYRIIINFDKSKAEELEKFIKESRELVNAPELPQEVLDDLAAIERGEKEEEEEGE</sequence>
<evidence type="ECO:0000259" key="5">
    <source>
        <dbReference type="PROSITE" id="PS50944"/>
    </source>
</evidence>
<dbReference type="InterPro" id="IPR036388">
    <property type="entry name" value="WH-like_DNA-bd_sf"/>
</dbReference>
<organism evidence="6 7">
    <name type="scientific">Pseudothermotoga thermarum DSM 5069</name>
    <dbReference type="NCBI Taxonomy" id="688269"/>
    <lineage>
        <taxon>Bacteria</taxon>
        <taxon>Thermotogati</taxon>
        <taxon>Thermotogota</taxon>
        <taxon>Thermotogae</taxon>
        <taxon>Thermotogales</taxon>
        <taxon>Thermotogaceae</taxon>
        <taxon>Pseudothermotoga</taxon>
    </lineage>
</organism>
<dbReference type="PATRIC" id="fig|688269.3.peg.128"/>
<dbReference type="Gene3D" id="1.10.10.10">
    <property type="entry name" value="Winged helix-like DNA-binding domain superfamily/Winged helix DNA-binding domain"/>
    <property type="match status" value="1"/>
</dbReference>
<dbReference type="SUPFAM" id="SSF46785">
    <property type="entry name" value="Winged helix' DNA-binding domain"/>
    <property type="match status" value="1"/>
</dbReference>
<dbReference type="PANTHER" id="PTHR33238:SF7">
    <property type="entry name" value="IRON-DEPENDENT TRANSCRIPTIONAL REGULATOR"/>
    <property type="match status" value="1"/>
</dbReference>
<protein>
    <submittedName>
        <fullName evidence="6">Iron dependent repressor</fullName>
    </submittedName>
</protein>
<accession>F7YUP5</accession>
<keyword evidence="7" id="KW-1185">Reference proteome</keyword>
<gene>
    <name evidence="6" type="ORF">Theth_0126</name>
</gene>
<dbReference type="InterPro" id="IPR001367">
    <property type="entry name" value="Fe_dep_repressor"/>
</dbReference>
<dbReference type="Proteomes" id="UP000006804">
    <property type="component" value="Chromosome"/>
</dbReference>
<evidence type="ECO:0000313" key="7">
    <source>
        <dbReference type="Proteomes" id="UP000006804"/>
    </source>
</evidence>
<evidence type="ECO:0000256" key="1">
    <source>
        <dbReference type="ARBA" id="ARBA00007871"/>
    </source>
</evidence>
<dbReference type="HOGENOM" id="CLU_069532_3_0_0"/>
<dbReference type="GO" id="GO:0046914">
    <property type="term" value="F:transition metal ion binding"/>
    <property type="evidence" value="ECO:0007669"/>
    <property type="project" value="InterPro"/>
</dbReference>
<dbReference type="Pfam" id="PF02742">
    <property type="entry name" value="Fe_dep_repr_C"/>
    <property type="match status" value="1"/>
</dbReference>
<keyword evidence="3" id="KW-0238">DNA-binding</keyword>
<dbReference type="OrthoDB" id="9794394at2"/>
<name>F7YUP5_9THEM</name>
<dbReference type="STRING" id="688269.Theth_0126"/>
<dbReference type="InterPro" id="IPR022687">
    <property type="entry name" value="HTH_DTXR"/>
</dbReference>
<evidence type="ECO:0000256" key="4">
    <source>
        <dbReference type="ARBA" id="ARBA00023163"/>
    </source>
</evidence>
<proteinExistence type="inferred from homology"/>
<dbReference type="GO" id="GO:0046983">
    <property type="term" value="F:protein dimerization activity"/>
    <property type="evidence" value="ECO:0007669"/>
    <property type="project" value="InterPro"/>
</dbReference>
<dbReference type="Pfam" id="PF01325">
    <property type="entry name" value="Fe_dep_repress"/>
    <property type="match status" value="1"/>
</dbReference>
<dbReference type="InterPro" id="IPR022689">
    <property type="entry name" value="Iron_dep_repressor"/>
</dbReference>
<dbReference type="SMART" id="SM00529">
    <property type="entry name" value="HTH_DTXR"/>
    <property type="match status" value="1"/>
</dbReference>
<feature type="domain" description="HTH dtxR-type" evidence="5">
    <location>
        <begin position="9"/>
        <end position="70"/>
    </location>
</feature>
<dbReference type="InterPro" id="IPR050536">
    <property type="entry name" value="DtxR_MntR_Metal-Reg"/>
</dbReference>
<comment type="similarity">
    <text evidence="1">Belongs to the DtxR/MntR family.</text>
</comment>
<dbReference type="eggNOG" id="COG1321">
    <property type="taxonomic scope" value="Bacteria"/>
</dbReference>
<dbReference type="GO" id="GO:0003700">
    <property type="term" value="F:DNA-binding transcription factor activity"/>
    <property type="evidence" value="ECO:0007669"/>
    <property type="project" value="InterPro"/>
</dbReference>
<evidence type="ECO:0000256" key="2">
    <source>
        <dbReference type="ARBA" id="ARBA00023015"/>
    </source>
</evidence>
<evidence type="ECO:0000313" key="6">
    <source>
        <dbReference type="EMBL" id="AEH50230.1"/>
    </source>
</evidence>